<sequence>MESIIDTSKAYDSFDFSKLQLIKPTLVSGGNYFIKCLVDEHPLYIQPPKCSTKQGIVKTGGGKRFYTDLMFTNENESFIHWMEKLENHCQQTIFKNREQWFDNELELDDIESYFTSPLKLYKSGKYYIARVNISTILGKPTIKIYDEDEREISFESITDKVDVMTILEIQGIKCSAKSFQFEMELKQMMSLKTQILFDKCLFKSKDNKGSNVSNDVSDKVIDVQSEKATEIQEVVKPQLEPEPEPQPQQELEPKKEPEPEPVQTNIGHSNLEQITEPETKKPPKSNELEEVVFTLDEIGDIEPVQIKQRNEVYYEMYREARKKAKIARDLALTAYLEAKNIKNTYMLTDLSSDSEEDDDLDDEEVIDLENDTIEKIAIEDI</sequence>
<protein>
    <submittedName>
        <fullName evidence="2">Uncharacterized protein</fullName>
    </submittedName>
</protein>
<feature type="region of interest" description="Disordered" evidence="1">
    <location>
        <begin position="232"/>
        <end position="287"/>
    </location>
</feature>
<evidence type="ECO:0000313" key="2">
    <source>
        <dbReference type="EMBL" id="QHS82625.1"/>
    </source>
</evidence>
<proteinExistence type="predicted"/>
<dbReference type="AlphaFoldDB" id="A0A6C0ATM1"/>
<reference evidence="2" key="1">
    <citation type="journal article" date="2020" name="Nature">
        <title>Giant virus diversity and host interactions through global metagenomics.</title>
        <authorList>
            <person name="Schulz F."/>
            <person name="Roux S."/>
            <person name="Paez-Espino D."/>
            <person name="Jungbluth S."/>
            <person name="Walsh D.A."/>
            <person name="Denef V.J."/>
            <person name="McMahon K.D."/>
            <person name="Konstantinidis K.T."/>
            <person name="Eloe-Fadrosh E.A."/>
            <person name="Kyrpides N.C."/>
            <person name="Woyke T."/>
        </authorList>
    </citation>
    <scope>NUCLEOTIDE SEQUENCE</scope>
    <source>
        <strain evidence="2">GVMAG-S-1101171-111</strain>
    </source>
</reference>
<name>A0A6C0ATM1_9ZZZZ</name>
<feature type="compositionally biased region" description="Polar residues" evidence="1">
    <location>
        <begin position="264"/>
        <end position="273"/>
    </location>
</feature>
<accession>A0A6C0ATM1</accession>
<dbReference type="EMBL" id="MN740804">
    <property type="protein sequence ID" value="QHS82625.1"/>
    <property type="molecule type" value="Genomic_DNA"/>
</dbReference>
<organism evidence="2">
    <name type="scientific">viral metagenome</name>
    <dbReference type="NCBI Taxonomy" id="1070528"/>
    <lineage>
        <taxon>unclassified sequences</taxon>
        <taxon>metagenomes</taxon>
        <taxon>organismal metagenomes</taxon>
    </lineage>
</organism>
<evidence type="ECO:0000256" key="1">
    <source>
        <dbReference type="SAM" id="MobiDB-lite"/>
    </source>
</evidence>
<feature type="compositionally biased region" description="Basic and acidic residues" evidence="1">
    <location>
        <begin position="277"/>
        <end position="287"/>
    </location>
</feature>